<protein>
    <recommendedName>
        <fullName evidence="1">RNA-dependent RNA polymerase</fullName>
        <ecNumber evidence="1">2.7.7.48</ecNumber>
    </recommendedName>
</protein>
<organism evidence="3 4">
    <name type="scientific">Coccomyxa viridis</name>
    <dbReference type="NCBI Taxonomy" id="1274662"/>
    <lineage>
        <taxon>Eukaryota</taxon>
        <taxon>Viridiplantae</taxon>
        <taxon>Chlorophyta</taxon>
        <taxon>core chlorophytes</taxon>
        <taxon>Trebouxiophyceae</taxon>
        <taxon>Trebouxiophyceae incertae sedis</taxon>
        <taxon>Coccomyxaceae</taxon>
        <taxon>Coccomyxa</taxon>
    </lineage>
</organism>
<keyword evidence="1" id="KW-0548">Nucleotidyltransferase</keyword>
<proteinExistence type="inferred from homology"/>
<evidence type="ECO:0000256" key="1">
    <source>
        <dbReference type="RuleBase" id="RU363098"/>
    </source>
</evidence>
<keyword evidence="1" id="KW-0808">Transferase</keyword>
<dbReference type="Pfam" id="PF05183">
    <property type="entry name" value="RdRP"/>
    <property type="match status" value="1"/>
</dbReference>
<dbReference type="EMBL" id="CAXHTA020000018">
    <property type="protein sequence ID" value="CAL5228402.1"/>
    <property type="molecule type" value="Genomic_DNA"/>
</dbReference>
<evidence type="ECO:0000259" key="2">
    <source>
        <dbReference type="Pfam" id="PF05183"/>
    </source>
</evidence>
<feature type="domain" description="RDRP core" evidence="2">
    <location>
        <begin position="9"/>
        <end position="58"/>
    </location>
</feature>
<comment type="catalytic activity">
    <reaction evidence="1">
        <text>RNA(n) + a ribonucleoside 5'-triphosphate = RNA(n+1) + diphosphate</text>
        <dbReference type="Rhea" id="RHEA:21248"/>
        <dbReference type="Rhea" id="RHEA-COMP:14527"/>
        <dbReference type="Rhea" id="RHEA-COMP:17342"/>
        <dbReference type="ChEBI" id="CHEBI:33019"/>
        <dbReference type="ChEBI" id="CHEBI:61557"/>
        <dbReference type="ChEBI" id="CHEBI:140395"/>
        <dbReference type="EC" id="2.7.7.48"/>
    </reaction>
</comment>
<gene>
    <name evidence="3" type="primary">g11529</name>
    <name evidence="3" type="ORF">VP750_LOCUS10308</name>
</gene>
<dbReference type="PANTHER" id="PTHR23079:SF55">
    <property type="entry name" value="RNA-DIRECTED RNA POLYMERASE"/>
    <property type="match status" value="1"/>
</dbReference>
<accession>A0ABP1G8H0</accession>
<comment type="similarity">
    <text evidence="1">Belongs to the RdRP family.</text>
</comment>
<dbReference type="EC" id="2.7.7.48" evidence="1"/>
<sequence>MLIARVLVKPTRIVCLPPEVELSNRVVRHFRTWSEHFLRVSFTEEDGKRLCYASDNDRLQDFYGRQACHQCYFT</sequence>
<reference evidence="3 4" key="1">
    <citation type="submission" date="2024-06" db="EMBL/GenBank/DDBJ databases">
        <authorList>
            <person name="Kraege A."/>
            <person name="Thomma B."/>
        </authorList>
    </citation>
    <scope>NUCLEOTIDE SEQUENCE [LARGE SCALE GENOMIC DNA]</scope>
</reference>
<dbReference type="PANTHER" id="PTHR23079">
    <property type="entry name" value="RNA-DEPENDENT RNA POLYMERASE"/>
    <property type="match status" value="1"/>
</dbReference>
<dbReference type="Proteomes" id="UP001497392">
    <property type="component" value="Unassembled WGS sequence"/>
</dbReference>
<evidence type="ECO:0000313" key="4">
    <source>
        <dbReference type="Proteomes" id="UP001497392"/>
    </source>
</evidence>
<keyword evidence="4" id="KW-1185">Reference proteome</keyword>
<keyword evidence="1" id="KW-0694">RNA-binding</keyword>
<evidence type="ECO:0000313" key="3">
    <source>
        <dbReference type="EMBL" id="CAL5228402.1"/>
    </source>
</evidence>
<keyword evidence="1" id="KW-0696">RNA-directed RNA polymerase</keyword>
<keyword evidence="1" id="KW-0943">RNA-mediated gene silencing</keyword>
<comment type="function">
    <text evidence="1">Probably involved in the RNA silencing pathway and required for the generation of small interfering RNAs (siRNAs).</text>
</comment>
<dbReference type="InterPro" id="IPR057596">
    <property type="entry name" value="RDRP_core"/>
</dbReference>
<comment type="caution">
    <text evidence="3">The sequence shown here is derived from an EMBL/GenBank/DDBJ whole genome shotgun (WGS) entry which is preliminary data.</text>
</comment>
<name>A0ABP1G8H0_9CHLO</name>
<dbReference type="InterPro" id="IPR007855">
    <property type="entry name" value="RDRP"/>
</dbReference>